<dbReference type="EMBL" id="LT962688">
    <property type="protein sequence ID" value="SOR29967.1"/>
    <property type="molecule type" value="Genomic_DNA"/>
</dbReference>
<proteinExistence type="predicted"/>
<evidence type="ECO:0000313" key="2">
    <source>
        <dbReference type="EMBL" id="SOR29967.1"/>
    </source>
</evidence>
<feature type="region of interest" description="Disordered" evidence="1">
    <location>
        <begin position="278"/>
        <end position="314"/>
    </location>
</feature>
<feature type="compositionally biased region" description="Basic and acidic residues" evidence="1">
    <location>
        <begin position="123"/>
        <end position="134"/>
    </location>
</feature>
<evidence type="ECO:0000313" key="3">
    <source>
        <dbReference type="Proteomes" id="UP000233769"/>
    </source>
</evidence>
<name>A0A2N9ARG0_METEX</name>
<evidence type="ECO:0000256" key="1">
    <source>
        <dbReference type="SAM" id="MobiDB-lite"/>
    </source>
</evidence>
<protein>
    <submittedName>
        <fullName evidence="2">Uncharacterized protein</fullName>
    </submittedName>
</protein>
<dbReference type="Proteomes" id="UP000233769">
    <property type="component" value="Chromosome tk0001"/>
</dbReference>
<feature type="region of interest" description="Disordered" evidence="1">
    <location>
        <begin position="107"/>
        <end position="227"/>
    </location>
</feature>
<gene>
    <name evidence="2" type="ORF">TK0001_3365</name>
</gene>
<organism evidence="2 3">
    <name type="scientific">Methylorubrum extorquens</name>
    <name type="common">Methylobacterium dichloromethanicum</name>
    <name type="synonym">Methylobacterium extorquens</name>
    <dbReference type="NCBI Taxonomy" id="408"/>
    <lineage>
        <taxon>Bacteria</taxon>
        <taxon>Pseudomonadati</taxon>
        <taxon>Pseudomonadota</taxon>
        <taxon>Alphaproteobacteria</taxon>
        <taxon>Hyphomicrobiales</taxon>
        <taxon>Methylobacteriaceae</taxon>
        <taxon>Methylorubrum</taxon>
    </lineage>
</organism>
<dbReference type="AlphaFoldDB" id="A0A2N9ARG0"/>
<sequence length="538" mass="57951">MHNLSLPDPIAAGRGFLLPEAGPARRGIGIIAVPLVVLAAWAGPSEAGAPRGGASACYLTGGGALEICRSADEAEGVYAVPPPCHFVHDVQILRLKDTGPPGPLQVIYRAEPPRQGSRPSGGRGEEACRTDLRATDPAAGGAVRIGRQIETLATMLPPTDPRFWSEGLKGDGAARAEQPRRRSRATRQARREARRAAREARQGDKQTDRMTFRAQASAPEDDPSGNAMMVAGRDWAGDPYYAILATATEPSGEGRRRVLVQARTYDFQSLDLRVEADPGTEWRPFGAPAAEGQGQGRRRGRARPAAMKPAPVLDDTGKPIVGNCAAPDFEARGLTGSISVVDRVYHYFYTDVLPADCDAPRNRRRMALYLRTSRDPLAERTWSAPVTLIENLPAETEMRVAKARGMDRWAVAYSCSRPVTVSGGPVADICLHYTADLSPGSLTALTLFAEPVAAGHSTAYLGLRSGGDALGRFTRDGFGWMTDRYGNLDAPTIYPDKGGFLTWLDRRAPRIDGSDASSLYGRPVYWATWTVRPRAAAP</sequence>
<feature type="compositionally biased region" description="Basic and acidic residues" evidence="1">
    <location>
        <begin position="168"/>
        <end position="180"/>
    </location>
</feature>
<reference evidence="3" key="1">
    <citation type="submission" date="2017-10" db="EMBL/GenBank/DDBJ databases">
        <authorList>
            <person name="Regsiter A."/>
            <person name="William W."/>
        </authorList>
    </citation>
    <scope>NUCLEOTIDE SEQUENCE [LARGE SCALE GENOMIC DNA]</scope>
</reference>
<accession>A0A2N9ARG0</accession>
<feature type="compositionally biased region" description="Basic and acidic residues" evidence="1">
    <location>
        <begin position="189"/>
        <end position="211"/>
    </location>
</feature>